<keyword evidence="4" id="KW-0410">Iron transport</keyword>
<evidence type="ECO:0000259" key="16">
    <source>
        <dbReference type="Pfam" id="PF07715"/>
    </source>
</evidence>
<evidence type="ECO:0000259" key="15">
    <source>
        <dbReference type="Pfam" id="PF00593"/>
    </source>
</evidence>
<dbReference type="InterPro" id="IPR037066">
    <property type="entry name" value="Plug_dom_sf"/>
</dbReference>
<reference evidence="17 18" key="1">
    <citation type="submission" date="2017-06" db="EMBL/GenBank/DDBJ databases">
        <authorList>
            <person name="Kim H.J."/>
            <person name="Triplett B.A."/>
        </authorList>
    </citation>
    <scope>NUCLEOTIDE SEQUENCE [LARGE SCALE GENOMIC DNA]</scope>
    <source>
        <strain evidence="17 18">DS15</strain>
    </source>
</reference>
<gene>
    <name evidence="17" type="ORF">SAMN06295955_10179</name>
</gene>
<keyword evidence="18" id="KW-1185">Reference proteome</keyword>
<evidence type="ECO:0000256" key="5">
    <source>
        <dbReference type="ARBA" id="ARBA00022692"/>
    </source>
</evidence>
<keyword evidence="11 12" id="KW-0998">Cell outer membrane</keyword>
<accession>A0A239D3D7</accession>
<comment type="similarity">
    <text evidence="12 13">Belongs to the TonB-dependent receptor family.</text>
</comment>
<keyword evidence="8" id="KW-0406">Ion transport</keyword>
<keyword evidence="10 12" id="KW-0472">Membrane</keyword>
<dbReference type="SUPFAM" id="SSF56935">
    <property type="entry name" value="Porins"/>
    <property type="match status" value="1"/>
</dbReference>
<evidence type="ECO:0000256" key="1">
    <source>
        <dbReference type="ARBA" id="ARBA00004571"/>
    </source>
</evidence>
<evidence type="ECO:0000256" key="2">
    <source>
        <dbReference type="ARBA" id="ARBA00022448"/>
    </source>
</evidence>
<dbReference type="PROSITE" id="PS52016">
    <property type="entry name" value="TONB_DEPENDENT_REC_3"/>
    <property type="match status" value="1"/>
</dbReference>
<dbReference type="InterPro" id="IPR012910">
    <property type="entry name" value="Plug_dom"/>
</dbReference>
<feature type="signal peptide" evidence="14">
    <location>
        <begin position="1"/>
        <end position="30"/>
    </location>
</feature>
<dbReference type="Gene3D" id="2.170.130.10">
    <property type="entry name" value="TonB-dependent receptor, plug domain"/>
    <property type="match status" value="1"/>
</dbReference>
<name>A0A239D3D7_9SPHN</name>
<protein>
    <submittedName>
        <fullName evidence="17">Iron complex outermembrane recepter protein</fullName>
    </submittedName>
</protein>
<evidence type="ECO:0000256" key="3">
    <source>
        <dbReference type="ARBA" id="ARBA00022452"/>
    </source>
</evidence>
<dbReference type="OrthoDB" id="7229372at2"/>
<dbReference type="Pfam" id="PF00593">
    <property type="entry name" value="TonB_dep_Rec_b-barrel"/>
    <property type="match status" value="1"/>
</dbReference>
<evidence type="ECO:0000313" key="18">
    <source>
        <dbReference type="Proteomes" id="UP000198339"/>
    </source>
</evidence>
<dbReference type="Pfam" id="PF07715">
    <property type="entry name" value="Plug"/>
    <property type="match status" value="1"/>
</dbReference>
<dbReference type="InterPro" id="IPR039426">
    <property type="entry name" value="TonB-dep_rcpt-like"/>
</dbReference>
<feature type="domain" description="TonB-dependent receptor-like beta-barrel" evidence="15">
    <location>
        <begin position="281"/>
        <end position="761"/>
    </location>
</feature>
<evidence type="ECO:0000256" key="11">
    <source>
        <dbReference type="ARBA" id="ARBA00023237"/>
    </source>
</evidence>
<dbReference type="GO" id="GO:0015344">
    <property type="term" value="F:siderophore uptake transmembrane transporter activity"/>
    <property type="evidence" value="ECO:0007669"/>
    <property type="project" value="TreeGrafter"/>
</dbReference>
<keyword evidence="5 12" id="KW-0812">Transmembrane</keyword>
<dbReference type="Gene3D" id="2.40.170.20">
    <property type="entry name" value="TonB-dependent receptor, beta-barrel domain"/>
    <property type="match status" value="1"/>
</dbReference>
<evidence type="ECO:0000256" key="10">
    <source>
        <dbReference type="ARBA" id="ARBA00023136"/>
    </source>
</evidence>
<evidence type="ECO:0000256" key="13">
    <source>
        <dbReference type="RuleBase" id="RU003357"/>
    </source>
</evidence>
<dbReference type="AlphaFoldDB" id="A0A239D3D7"/>
<keyword evidence="6 14" id="KW-0732">Signal</keyword>
<dbReference type="PANTHER" id="PTHR32552:SF89">
    <property type="entry name" value="CATECHOLATE SIDEROPHORE RECEPTOR FIU"/>
    <property type="match status" value="1"/>
</dbReference>
<dbReference type="PANTHER" id="PTHR32552">
    <property type="entry name" value="FERRICHROME IRON RECEPTOR-RELATED"/>
    <property type="match status" value="1"/>
</dbReference>
<keyword evidence="3 12" id="KW-1134">Transmembrane beta strand</keyword>
<evidence type="ECO:0000256" key="8">
    <source>
        <dbReference type="ARBA" id="ARBA00023065"/>
    </source>
</evidence>
<feature type="domain" description="TonB-dependent receptor plug" evidence="16">
    <location>
        <begin position="65"/>
        <end position="162"/>
    </location>
</feature>
<evidence type="ECO:0000256" key="12">
    <source>
        <dbReference type="PROSITE-ProRule" id="PRU01360"/>
    </source>
</evidence>
<evidence type="ECO:0000313" key="17">
    <source>
        <dbReference type="EMBL" id="SNS27026.1"/>
    </source>
</evidence>
<evidence type="ECO:0000256" key="9">
    <source>
        <dbReference type="ARBA" id="ARBA00023077"/>
    </source>
</evidence>
<sequence>MTRNRDHFLRPGNCLFAVAVAVGLPQATYAAEEAEENPAADGTEIVVSGRRVSEASETIGVDRVTNTVAVTRDALLSAPSGISGLKMLETLPGFNVQTDGALGLYEFGNSVQARAFNLDQIGFTIDGIPLGRSDAFGGSPVFRYVDNENLARVEASVGAGDVSVPSYASLGPVVEYITIAPQEELGLFVAQSFGEDDMKRTFIRLSTGRVGPFKAYVSRTKLDSDLWRGFGTVDREHWEAQLTADLGGDSWARFKFVSNDFFDYDSPFLSRATYLSATPDLGGKTGRDRGYIDVPPPTEPNFTPTVAGIPYSNPNYTYTYALAINVRNDKLYGGTFHAGIADGVWAEATAYWEDKDGYGVSPESYSSVLARYAPQLAAGLPVTAPRGTAYGLSGVGGDRYGVTTKLHWEIGANMLEAGVWMETDKYHRTQRRLNTVDGSPASAPVPDEVIYFRRDYRSKRDTTQIFVKDTLSLMDDALALTAGFKGLSVDYMLNGYRDYNDYYRVVGGVGVPGYGPQVGTAKYTDWFLPQAGLVYKFDRRTQLFASYSQNMAFPKGMDDIYSTTLSSSSAFVPAPDAERAENFELGVRTNQPQFYAALAGYYTRFKNRIQAFSTPLPGAISGTETYFQNVGTVEAYGLEFTGSYKPEFLNGLAYFNLNATYNIAKFQDDVVTPARTYLLDGKYLPDSAKWIVNGGITIEPASWLVANLSGKYTSKRWSTFENTPGSSVPGFAVFSAYVDVGDGLSVGPLKSVKARVNVDNLFDKDVLSFIGASLTGDGFFRPLSPRTFQLTLSAEY</sequence>
<organism evidence="17 18">
    <name type="scientific">Sphingopyxis indica</name>
    <dbReference type="NCBI Taxonomy" id="436663"/>
    <lineage>
        <taxon>Bacteria</taxon>
        <taxon>Pseudomonadati</taxon>
        <taxon>Pseudomonadota</taxon>
        <taxon>Alphaproteobacteria</taxon>
        <taxon>Sphingomonadales</taxon>
        <taxon>Sphingomonadaceae</taxon>
        <taxon>Sphingopyxis</taxon>
    </lineage>
</organism>
<comment type="subcellular location">
    <subcellularLocation>
        <location evidence="1 12">Cell outer membrane</location>
        <topology evidence="1 12">Multi-pass membrane protein</topology>
    </subcellularLocation>
</comment>
<keyword evidence="7" id="KW-0408">Iron</keyword>
<evidence type="ECO:0000256" key="6">
    <source>
        <dbReference type="ARBA" id="ARBA00022729"/>
    </source>
</evidence>
<evidence type="ECO:0000256" key="7">
    <source>
        <dbReference type="ARBA" id="ARBA00023004"/>
    </source>
</evidence>
<feature type="chain" id="PRO_5013145011" evidence="14">
    <location>
        <begin position="31"/>
        <end position="796"/>
    </location>
</feature>
<dbReference type="InterPro" id="IPR000531">
    <property type="entry name" value="Beta-barrel_TonB"/>
</dbReference>
<keyword evidence="9 13" id="KW-0798">TonB box</keyword>
<dbReference type="InterPro" id="IPR036942">
    <property type="entry name" value="Beta-barrel_TonB_sf"/>
</dbReference>
<dbReference type="Proteomes" id="UP000198339">
    <property type="component" value="Unassembled WGS sequence"/>
</dbReference>
<keyword evidence="2 12" id="KW-0813">Transport</keyword>
<dbReference type="EMBL" id="FZPA01000001">
    <property type="protein sequence ID" value="SNS27026.1"/>
    <property type="molecule type" value="Genomic_DNA"/>
</dbReference>
<evidence type="ECO:0000256" key="4">
    <source>
        <dbReference type="ARBA" id="ARBA00022496"/>
    </source>
</evidence>
<dbReference type="GO" id="GO:0009279">
    <property type="term" value="C:cell outer membrane"/>
    <property type="evidence" value="ECO:0007669"/>
    <property type="project" value="UniProtKB-SubCell"/>
</dbReference>
<dbReference type="RefSeq" id="WP_089214020.1">
    <property type="nucleotide sequence ID" value="NZ_FZPA01000001.1"/>
</dbReference>
<proteinExistence type="inferred from homology"/>
<evidence type="ECO:0000256" key="14">
    <source>
        <dbReference type="SAM" id="SignalP"/>
    </source>
</evidence>